<evidence type="ECO:0000313" key="1">
    <source>
        <dbReference type="EMBL" id="MDL4937408.1"/>
    </source>
</evidence>
<evidence type="ECO:0000313" key="2">
    <source>
        <dbReference type="Proteomes" id="UP001241571"/>
    </source>
</evidence>
<dbReference type="AlphaFoldDB" id="A0ABD4ZXP0"/>
<dbReference type="Proteomes" id="UP001241571">
    <property type="component" value="Unassembled WGS sequence"/>
</dbReference>
<gene>
    <name evidence="1" type="ORF">QRX88_17025</name>
</gene>
<accession>A0ABD4ZXP0</accession>
<dbReference type="RefSeq" id="WP_103301222.1">
    <property type="nucleotide sequence ID" value="NZ_CP078506.1"/>
</dbReference>
<proteinExistence type="predicted"/>
<protein>
    <submittedName>
        <fullName evidence="1">Uncharacterized protein</fullName>
    </submittedName>
</protein>
<reference evidence="1 2" key="1">
    <citation type="submission" date="2023-06" db="EMBL/GenBank/DDBJ databases">
        <title>Acute promotion of culturable opportunistic pathogens and persistent increase of antibiotic resistance following antibiotic exposure in mouse gut microbiota.</title>
        <authorList>
            <person name="Li L."/>
            <person name="Wang B."/>
            <person name="Sun Y."/>
            <person name="Wang M."/>
            <person name="Xu H."/>
        </authorList>
    </citation>
    <scope>NUCLEOTIDE SEQUENCE [LARGE SCALE GENOMIC DNA]</scope>
    <source>
        <strain evidence="1 2">CRI2_2</strain>
    </source>
</reference>
<organism evidence="1 2">
    <name type="scientific">Enterococcus gallinarum</name>
    <dbReference type="NCBI Taxonomy" id="1353"/>
    <lineage>
        <taxon>Bacteria</taxon>
        <taxon>Bacillati</taxon>
        <taxon>Bacillota</taxon>
        <taxon>Bacilli</taxon>
        <taxon>Lactobacillales</taxon>
        <taxon>Enterococcaceae</taxon>
        <taxon>Enterococcus</taxon>
    </lineage>
</organism>
<sequence>MNLNNCFILEIMDNELLSSLTDSPDLEKYETGHDILEVQSEAFALQVWINKMYGPAEIECNFGKKTNVNNQTGEYEFDYLASADFVEACKDIPPMAVAVGFFLGFLTHYEGV</sequence>
<dbReference type="EMBL" id="JASUBT010000017">
    <property type="protein sequence ID" value="MDL4937408.1"/>
    <property type="molecule type" value="Genomic_DNA"/>
</dbReference>
<comment type="caution">
    <text evidence="1">The sequence shown here is derived from an EMBL/GenBank/DDBJ whole genome shotgun (WGS) entry which is preliminary data.</text>
</comment>
<name>A0ABD4ZXP0_ENTGA</name>